<reference evidence="9 10" key="1">
    <citation type="submission" date="2019-02" db="EMBL/GenBank/DDBJ databases">
        <title>Deep-cultivation of Planctomycetes and their phenomic and genomic characterization uncovers novel biology.</title>
        <authorList>
            <person name="Wiegand S."/>
            <person name="Jogler M."/>
            <person name="Boedeker C."/>
            <person name="Pinto D."/>
            <person name="Vollmers J."/>
            <person name="Rivas-Marin E."/>
            <person name="Kohn T."/>
            <person name="Peeters S.H."/>
            <person name="Heuer A."/>
            <person name="Rast P."/>
            <person name="Oberbeckmann S."/>
            <person name="Bunk B."/>
            <person name="Jeske O."/>
            <person name="Meyerdierks A."/>
            <person name="Storesund J.E."/>
            <person name="Kallscheuer N."/>
            <person name="Luecker S."/>
            <person name="Lage O.M."/>
            <person name="Pohl T."/>
            <person name="Merkel B.J."/>
            <person name="Hornburger P."/>
            <person name="Mueller R.-W."/>
            <person name="Bruemmer F."/>
            <person name="Labrenz M."/>
            <person name="Spormann A.M."/>
            <person name="Op den Camp H."/>
            <person name="Overmann J."/>
            <person name="Amann R."/>
            <person name="Jetten M.S.M."/>
            <person name="Mascher T."/>
            <person name="Medema M.H."/>
            <person name="Devos D.P."/>
            <person name="Kaster A.-K."/>
            <person name="Ovreas L."/>
            <person name="Rohde M."/>
            <person name="Galperin M.Y."/>
            <person name="Jogler C."/>
        </authorList>
    </citation>
    <scope>NUCLEOTIDE SEQUENCE [LARGE SCALE GENOMIC DNA]</scope>
    <source>
        <strain evidence="9 10">SV_7m_r</strain>
    </source>
</reference>
<evidence type="ECO:0000256" key="7">
    <source>
        <dbReference type="SAM" id="Phobius"/>
    </source>
</evidence>
<dbReference type="PROSITE" id="PS50011">
    <property type="entry name" value="PROTEIN_KINASE_DOM"/>
    <property type="match status" value="1"/>
</dbReference>
<dbReference type="InterPro" id="IPR008271">
    <property type="entry name" value="Ser/Thr_kinase_AS"/>
</dbReference>
<keyword evidence="1 9" id="KW-0808">Transferase</keyword>
<keyword evidence="10" id="KW-1185">Reference proteome</keyword>
<evidence type="ECO:0000256" key="1">
    <source>
        <dbReference type="ARBA" id="ARBA00022679"/>
    </source>
</evidence>
<dbReference type="FunFam" id="1.10.510.10:FF:000571">
    <property type="entry name" value="Maternal embryonic leucine zipper kinase"/>
    <property type="match status" value="1"/>
</dbReference>
<feature type="transmembrane region" description="Helical" evidence="7">
    <location>
        <begin position="409"/>
        <end position="430"/>
    </location>
</feature>
<dbReference type="RefSeq" id="WP_145276513.1">
    <property type="nucleotide sequence ID" value="NZ_CP036272.1"/>
</dbReference>
<evidence type="ECO:0000256" key="5">
    <source>
        <dbReference type="PROSITE-ProRule" id="PRU10141"/>
    </source>
</evidence>
<dbReference type="GO" id="GO:0004674">
    <property type="term" value="F:protein serine/threonine kinase activity"/>
    <property type="evidence" value="ECO:0007669"/>
    <property type="project" value="UniProtKB-EC"/>
</dbReference>
<evidence type="ECO:0000256" key="4">
    <source>
        <dbReference type="ARBA" id="ARBA00022840"/>
    </source>
</evidence>
<dbReference type="EMBL" id="CP036272">
    <property type="protein sequence ID" value="QDT62033.1"/>
    <property type="molecule type" value="Genomic_DNA"/>
</dbReference>
<evidence type="ECO:0000256" key="2">
    <source>
        <dbReference type="ARBA" id="ARBA00022741"/>
    </source>
</evidence>
<feature type="binding site" evidence="5">
    <location>
        <position position="39"/>
    </location>
    <ligand>
        <name>ATP</name>
        <dbReference type="ChEBI" id="CHEBI:30616"/>
    </ligand>
</feature>
<dbReference type="SMART" id="SM00220">
    <property type="entry name" value="S_TKc"/>
    <property type="match status" value="1"/>
</dbReference>
<dbReference type="InterPro" id="IPR000719">
    <property type="entry name" value="Prot_kinase_dom"/>
</dbReference>
<dbReference type="GO" id="GO:0005524">
    <property type="term" value="F:ATP binding"/>
    <property type="evidence" value="ECO:0007669"/>
    <property type="project" value="UniProtKB-UniRule"/>
</dbReference>
<accession>A0A517T101</accession>
<dbReference type="Pfam" id="PF00069">
    <property type="entry name" value="Pkinase"/>
    <property type="match status" value="1"/>
</dbReference>
<feature type="region of interest" description="Disordered" evidence="6">
    <location>
        <begin position="271"/>
        <end position="372"/>
    </location>
</feature>
<dbReference type="PROSITE" id="PS00108">
    <property type="entry name" value="PROTEIN_KINASE_ST"/>
    <property type="match status" value="1"/>
</dbReference>
<feature type="domain" description="Protein kinase" evidence="8">
    <location>
        <begin position="10"/>
        <end position="282"/>
    </location>
</feature>
<keyword evidence="7" id="KW-1133">Transmembrane helix</keyword>
<evidence type="ECO:0000313" key="10">
    <source>
        <dbReference type="Proteomes" id="UP000315003"/>
    </source>
</evidence>
<keyword evidence="3 9" id="KW-0418">Kinase</keyword>
<keyword evidence="7" id="KW-0812">Transmembrane</keyword>
<proteinExistence type="predicted"/>
<dbReference type="Gene3D" id="3.30.200.20">
    <property type="entry name" value="Phosphorylase Kinase, domain 1"/>
    <property type="match status" value="1"/>
</dbReference>
<dbReference type="Proteomes" id="UP000315003">
    <property type="component" value="Chromosome"/>
</dbReference>
<evidence type="ECO:0000256" key="6">
    <source>
        <dbReference type="SAM" id="MobiDB-lite"/>
    </source>
</evidence>
<dbReference type="InterPro" id="IPR017441">
    <property type="entry name" value="Protein_kinase_ATP_BS"/>
</dbReference>
<dbReference type="PANTHER" id="PTHR43289">
    <property type="entry name" value="MITOGEN-ACTIVATED PROTEIN KINASE KINASE KINASE 20-RELATED"/>
    <property type="match status" value="1"/>
</dbReference>
<dbReference type="PANTHER" id="PTHR43289:SF6">
    <property type="entry name" value="SERINE_THREONINE-PROTEIN KINASE NEKL-3"/>
    <property type="match status" value="1"/>
</dbReference>
<evidence type="ECO:0000313" key="9">
    <source>
        <dbReference type="EMBL" id="QDT62033.1"/>
    </source>
</evidence>
<protein>
    <submittedName>
        <fullName evidence="9">Serine/threonine-protein kinase PrkC</fullName>
        <ecNumber evidence="9">2.7.11.1</ecNumber>
    </submittedName>
</protein>
<dbReference type="SUPFAM" id="SSF56112">
    <property type="entry name" value="Protein kinase-like (PK-like)"/>
    <property type="match status" value="1"/>
</dbReference>
<sequence length="631" mass="69794">MSIPEFLGPYRIGQSIGKGGMGSVYKAKQIKTDELVAVKLIATQVSDDMRFRRRFHSEVETLKMLRHPNIIRLLGYGEEQGMLFYSMEYVEGETLQQRIRSAKRLPWREAVRYAIQISSALNHAHYIGVTHRDLKPANLIIGGDQQIKLVDFGISKIFGNDQTAEGSILGTADYMAPEQVDQSSITSKTDLYSLGSVVYAMLAGRPPFRGKNLTEVLTALVSKEPAMLDLVDPELPSDLVQLVDELLKKSPADRPPTALAVMNRFQAILDSDGESSQPHPFLLGNLPDAPEPSPHTSKGNVSKHGDPYSTEATDATVAWSQSDQTGSTDFSIADPEAPTRYTAGPEVKQKTIKQKAIQRSATEHSQPVGGGLSGDTNYEPGNTHFQTVVEEASQVKGAQRGDADQPHPFWNVVSVVALVGLLLGCGYFVWLTAQPTTADQLLDEINLALEADRDPKRETLNDFLTRFPDRPEASMVSDLLVDARITGVEKRLTLKAKLRSGEQPLVEEAYLQALAVRRQQPQEAKRKLEQWLAIFETQVDPNDAELGDLPEIAKIAIARFQRRIDLALKEGIDPGQQDPRVLSLMERIDEAATLPEEARQARLQSVLDSFGDQDWAEPAVTRAEKLMRESP</sequence>
<feature type="compositionally biased region" description="Polar residues" evidence="6">
    <location>
        <begin position="310"/>
        <end position="330"/>
    </location>
</feature>
<dbReference type="PROSITE" id="PS00107">
    <property type="entry name" value="PROTEIN_KINASE_ATP"/>
    <property type="match status" value="1"/>
</dbReference>
<keyword evidence="4 5" id="KW-0067">ATP-binding</keyword>
<dbReference type="AlphaFoldDB" id="A0A517T101"/>
<dbReference type="Gene3D" id="1.10.510.10">
    <property type="entry name" value="Transferase(Phosphotransferase) domain 1"/>
    <property type="match status" value="1"/>
</dbReference>
<keyword evidence="7" id="KW-0472">Membrane</keyword>
<dbReference type="EC" id="2.7.11.1" evidence="9"/>
<keyword evidence="2 5" id="KW-0547">Nucleotide-binding</keyword>
<organism evidence="9 10">
    <name type="scientific">Stieleria bergensis</name>
    <dbReference type="NCBI Taxonomy" id="2528025"/>
    <lineage>
        <taxon>Bacteria</taxon>
        <taxon>Pseudomonadati</taxon>
        <taxon>Planctomycetota</taxon>
        <taxon>Planctomycetia</taxon>
        <taxon>Pirellulales</taxon>
        <taxon>Pirellulaceae</taxon>
        <taxon>Stieleria</taxon>
    </lineage>
</organism>
<name>A0A517T101_9BACT</name>
<gene>
    <name evidence="9" type="primary">prkC_16</name>
    <name evidence="9" type="ORF">SV7mr_45750</name>
</gene>
<dbReference type="InterPro" id="IPR011009">
    <property type="entry name" value="Kinase-like_dom_sf"/>
</dbReference>
<dbReference type="CDD" id="cd14014">
    <property type="entry name" value="STKc_PknB_like"/>
    <property type="match status" value="1"/>
</dbReference>
<evidence type="ECO:0000256" key="3">
    <source>
        <dbReference type="ARBA" id="ARBA00022777"/>
    </source>
</evidence>
<evidence type="ECO:0000259" key="8">
    <source>
        <dbReference type="PROSITE" id="PS50011"/>
    </source>
</evidence>
<dbReference type="OrthoDB" id="6111975at2"/>